<dbReference type="Gene3D" id="3.40.50.2000">
    <property type="entry name" value="Glycogen Phosphorylase B"/>
    <property type="match status" value="2"/>
</dbReference>
<feature type="domain" description="Glycosyl transferase family 1" evidence="1">
    <location>
        <begin position="203"/>
        <end position="351"/>
    </location>
</feature>
<evidence type="ECO:0000313" key="3">
    <source>
        <dbReference type="EMBL" id="MEJ8820829.1"/>
    </source>
</evidence>
<feature type="domain" description="Glycosyltransferase subfamily 4-like N-terminal" evidence="2">
    <location>
        <begin position="15"/>
        <end position="164"/>
    </location>
</feature>
<dbReference type="PANTHER" id="PTHR12526">
    <property type="entry name" value="GLYCOSYLTRANSFERASE"/>
    <property type="match status" value="1"/>
</dbReference>
<dbReference type="GO" id="GO:0016757">
    <property type="term" value="F:glycosyltransferase activity"/>
    <property type="evidence" value="ECO:0007669"/>
    <property type="project" value="UniProtKB-KW"/>
</dbReference>
<accession>A0ABU8VSQ5</accession>
<reference evidence="3 4" key="1">
    <citation type="submission" date="2024-03" db="EMBL/GenBank/DDBJ databases">
        <title>Novel species of the genus Variovorax.</title>
        <authorList>
            <person name="Liu Q."/>
            <person name="Xin Y.-H."/>
        </authorList>
    </citation>
    <scope>NUCLEOTIDE SEQUENCE [LARGE SCALE GENOMIC DNA]</scope>
    <source>
        <strain evidence="3 4">KACC 18501</strain>
    </source>
</reference>
<sequence length="399" mass="44327">MRFLHVIASVDPRGGGPIEGLMRIHGALEALGHQGEILCLDAPDFEHVLSYPGRIHALGPVRGTYGYTSALAPWLRQNAGNYDAVIINGLWQYIGLAAWRALRNVAPGYYVFTHGMLDPWFKRRYPLKHLKKWLYWPWGEYRVLRDAKAVLFTCDDERLLARQSFWLYKCNEAISSFGTSEPPLDEQSRLSEAFLTAWPTLRGKRLALFLGRIHEKKGCDLLIEAFAKSCGNSPDAHLVMAGPDQGGWAEQLGQRVAELGISDRVTWTGMLSGDLKWGAFYASEMFCLPSHQENFGVAVAEALACGRPAFISDKVNIWREIVADCAGMVEPDTPEGTARLLARWIETSSSELGKMGADARRCFEQRFRIETVAANLVRIVGSDANASVTGSGVNQTRHA</sequence>
<evidence type="ECO:0000259" key="1">
    <source>
        <dbReference type="Pfam" id="PF00534"/>
    </source>
</evidence>
<dbReference type="RefSeq" id="WP_340361864.1">
    <property type="nucleotide sequence ID" value="NZ_JBBKZV010000001.1"/>
</dbReference>
<dbReference type="InterPro" id="IPR028098">
    <property type="entry name" value="Glyco_trans_4-like_N"/>
</dbReference>
<name>A0ABU8VSQ5_9BURK</name>
<evidence type="ECO:0000313" key="4">
    <source>
        <dbReference type="Proteomes" id="UP001363010"/>
    </source>
</evidence>
<dbReference type="Proteomes" id="UP001363010">
    <property type="component" value="Unassembled WGS sequence"/>
</dbReference>
<dbReference type="InterPro" id="IPR001296">
    <property type="entry name" value="Glyco_trans_1"/>
</dbReference>
<dbReference type="Pfam" id="PF00534">
    <property type="entry name" value="Glycos_transf_1"/>
    <property type="match status" value="1"/>
</dbReference>
<protein>
    <submittedName>
        <fullName evidence="3">Glycosyltransferase</fullName>
        <ecNumber evidence="3">2.4.-.-</ecNumber>
    </submittedName>
</protein>
<dbReference type="EMBL" id="JBBKZV010000001">
    <property type="protein sequence ID" value="MEJ8820829.1"/>
    <property type="molecule type" value="Genomic_DNA"/>
</dbReference>
<dbReference type="SUPFAM" id="SSF53756">
    <property type="entry name" value="UDP-Glycosyltransferase/glycogen phosphorylase"/>
    <property type="match status" value="1"/>
</dbReference>
<gene>
    <name evidence="3" type="ORF">WKW80_02115</name>
</gene>
<organism evidence="3 4">
    <name type="scientific">Variovorax humicola</name>
    <dbReference type="NCBI Taxonomy" id="1769758"/>
    <lineage>
        <taxon>Bacteria</taxon>
        <taxon>Pseudomonadati</taxon>
        <taxon>Pseudomonadota</taxon>
        <taxon>Betaproteobacteria</taxon>
        <taxon>Burkholderiales</taxon>
        <taxon>Comamonadaceae</taxon>
        <taxon>Variovorax</taxon>
    </lineage>
</organism>
<dbReference type="EC" id="2.4.-.-" evidence="3"/>
<keyword evidence="3" id="KW-0328">Glycosyltransferase</keyword>
<dbReference type="Pfam" id="PF13579">
    <property type="entry name" value="Glyco_trans_4_4"/>
    <property type="match status" value="1"/>
</dbReference>
<evidence type="ECO:0000259" key="2">
    <source>
        <dbReference type="Pfam" id="PF13579"/>
    </source>
</evidence>
<keyword evidence="4" id="KW-1185">Reference proteome</keyword>
<proteinExistence type="predicted"/>
<comment type="caution">
    <text evidence="3">The sequence shown here is derived from an EMBL/GenBank/DDBJ whole genome shotgun (WGS) entry which is preliminary data.</text>
</comment>
<keyword evidence="3" id="KW-0808">Transferase</keyword>